<keyword evidence="6" id="KW-0479">Metal-binding</keyword>
<protein>
    <submittedName>
        <fullName evidence="14">M48 family metalloprotease</fullName>
        <ecNumber evidence="14">3.4.24.-</ecNumber>
    </submittedName>
</protein>
<evidence type="ECO:0000256" key="11">
    <source>
        <dbReference type="ARBA" id="ARBA00023136"/>
    </source>
</evidence>
<evidence type="ECO:0000256" key="3">
    <source>
        <dbReference type="ARBA" id="ARBA00022475"/>
    </source>
</evidence>
<proteinExistence type="predicted"/>
<dbReference type="RefSeq" id="WP_226610371.1">
    <property type="nucleotide sequence ID" value="NZ_JAJAQI010000027.1"/>
</dbReference>
<dbReference type="Proteomes" id="UP001139311">
    <property type="component" value="Unassembled WGS sequence"/>
</dbReference>
<evidence type="ECO:0000256" key="9">
    <source>
        <dbReference type="ARBA" id="ARBA00022989"/>
    </source>
</evidence>
<sequence>MPQAAAPADRTAFFTEQARRRRHARLWALLCLGLAGGLGAVLSTITGPLALLLLAAMLRLLAWLGLAPVAMLAALHAISQWVESCVRALIRGGERLEAMGLAGLPLAAGDLLQATQLLLPGMALAMLVWAGLARFHRRSAIAAAAADLGARPPSEADFEERQFGNIVAEMALAAGLPTPGLLVVDAPEPNAAAFGASHRDAAILATRGLLERVDRRETQGVVAHLVAALGSGDVRLAAAVQAVFGTLGAMLLVFDLPFRRGAWTALRDLLLALAGRLPACQAERLSAGLAISLSPDSMDAMLDVMSIANRWPPLGALLAAPLLPWMLLTLLQKTLVALWMLFVFGWPLALLWRARRYLADAVAVQLLRDPEALASALRRIHAGGLPPGGALQEMGFIHAPDGVRKGFRDRVAMVVTLTPPIARRLARLAALGAGPAAPTGLAASVAQFRALPRWRAGLALTLMAMLGLLLALLVVLVGGLMLAASAFSVLGGAMLAALILSL</sequence>
<dbReference type="AlphaFoldDB" id="A0A9X1IH15"/>
<evidence type="ECO:0000313" key="14">
    <source>
        <dbReference type="EMBL" id="MCB4823533.1"/>
    </source>
</evidence>
<feature type="domain" description="Peptidase M48" evidence="13">
    <location>
        <begin position="160"/>
        <end position="252"/>
    </location>
</feature>
<keyword evidence="9 12" id="KW-1133">Transmembrane helix</keyword>
<dbReference type="GO" id="GO:0005886">
    <property type="term" value="C:plasma membrane"/>
    <property type="evidence" value="ECO:0007669"/>
    <property type="project" value="UniProtKB-SubCell"/>
</dbReference>
<dbReference type="Gene3D" id="3.30.2010.10">
    <property type="entry name" value="Metalloproteases ('zincins'), catalytic domain"/>
    <property type="match status" value="1"/>
</dbReference>
<organism evidence="14 15">
    <name type="scientific">Roseicella aerolata</name>
    <dbReference type="NCBI Taxonomy" id="2883479"/>
    <lineage>
        <taxon>Bacteria</taxon>
        <taxon>Pseudomonadati</taxon>
        <taxon>Pseudomonadota</taxon>
        <taxon>Alphaproteobacteria</taxon>
        <taxon>Acetobacterales</taxon>
        <taxon>Roseomonadaceae</taxon>
        <taxon>Roseicella</taxon>
    </lineage>
</organism>
<accession>A0A9X1IH15</accession>
<dbReference type="Pfam" id="PF01435">
    <property type="entry name" value="Peptidase_M48"/>
    <property type="match status" value="1"/>
</dbReference>
<comment type="subcellular location">
    <subcellularLocation>
        <location evidence="2">Cell membrane</location>
        <topology evidence="2">Multi-pass membrane protein</topology>
    </subcellularLocation>
</comment>
<dbReference type="GO" id="GO:0046872">
    <property type="term" value="F:metal ion binding"/>
    <property type="evidence" value="ECO:0007669"/>
    <property type="project" value="UniProtKB-KW"/>
</dbReference>
<comment type="caution">
    <text evidence="14">The sequence shown here is derived from an EMBL/GenBank/DDBJ whole genome shotgun (WGS) entry which is preliminary data.</text>
</comment>
<keyword evidence="15" id="KW-1185">Reference proteome</keyword>
<evidence type="ECO:0000256" key="1">
    <source>
        <dbReference type="ARBA" id="ARBA00001947"/>
    </source>
</evidence>
<feature type="transmembrane region" description="Helical" evidence="12">
    <location>
        <begin position="456"/>
        <end position="476"/>
    </location>
</feature>
<feature type="transmembrane region" description="Helical" evidence="12">
    <location>
        <begin position="482"/>
        <end position="500"/>
    </location>
</feature>
<evidence type="ECO:0000256" key="10">
    <source>
        <dbReference type="ARBA" id="ARBA00023049"/>
    </source>
</evidence>
<evidence type="ECO:0000256" key="5">
    <source>
        <dbReference type="ARBA" id="ARBA00022692"/>
    </source>
</evidence>
<keyword evidence="10 14" id="KW-0482">Metalloprotease</keyword>
<keyword evidence="3" id="KW-1003">Cell membrane</keyword>
<evidence type="ECO:0000256" key="7">
    <source>
        <dbReference type="ARBA" id="ARBA00022801"/>
    </source>
</evidence>
<evidence type="ECO:0000313" key="15">
    <source>
        <dbReference type="Proteomes" id="UP001139311"/>
    </source>
</evidence>
<dbReference type="PANTHER" id="PTHR43221">
    <property type="entry name" value="PROTEASE HTPX"/>
    <property type="match status" value="1"/>
</dbReference>
<keyword evidence="4" id="KW-0645">Protease</keyword>
<name>A0A9X1IH15_9PROT</name>
<evidence type="ECO:0000256" key="4">
    <source>
        <dbReference type="ARBA" id="ARBA00022670"/>
    </source>
</evidence>
<evidence type="ECO:0000256" key="6">
    <source>
        <dbReference type="ARBA" id="ARBA00022723"/>
    </source>
</evidence>
<dbReference type="InterPro" id="IPR050083">
    <property type="entry name" value="HtpX_protease"/>
</dbReference>
<evidence type="ECO:0000259" key="13">
    <source>
        <dbReference type="Pfam" id="PF01435"/>
    </source>
</evidence>
<keyword evidence="5 12" id="KW-0812">Transmembrane</keyword>
<comment type="cofactor">
    <cofactor evidence="1">
        <name>Zn(2+)</name>
        <dbReference type="ChEBI" id="CHEBI:29105"/>
    </cofactor>
</comment>
<dbReference type="PANTHER" id="PTHR43221:SF1">
    <property type="entry name" value="PROTEASE HTPX"/>
    <property type="match status" value="1"/>
</dbReference>
<gene>
    <name evidence="14" type="ORF">LHA35_17525</name>
</gene>
<feature type="transmembrane region" description="Helical" evidence="12">
    <location>
        <begin position="334"/>
        <end position="352"/>
    </location>
</feature>
<feature type="transmembrane region" description="Helical" evidence="12">
    <location>
        <begin position="26"/>
        <end position="45"/>
    </location>
</feature>
<dbReference type="GO" id="GO:0004222">
    <property type="term" value="F:metalloendopeptidase activity"/>
    <property type="evidence" value="ECO:0007669"/>
    <property type="project" value="InterPro"/>
</dbReference>
<keyword evidence="7 14" id="KW-0378">Hydrolase</keyword>
<evidence type="ECO:0000256" key="8">
    <source>
        <dbReference type="ARBA" id="ARBA00022833"/>
    </source>
</evidence>
<reference evidence="14" key="1">
    <citation type="submission" date="2021-10" db="EMBL/GenBank/DDBJ databases">
        <title>Roseicella aerolatum sp. nov., isolated from aerosols of e-waste dismantling site.</title>
        <authorList>
            <person name="Qin T."/>
        </authorList>
    </citation>
    <scope>NUCLEOTIDE SEQUENCE</scope>
    <source>
        <strain evidence="14">GB24</strain>
    </source>
</reference>
<evidence type="ECO:0000256" key="12">
    <source>
        <dbReference type="SAM" id="Phobius"/>
    </source>
</evidence>
<evidence type="ECO:0000256" key="2">
    <source>
        <dbReference type="ARBA" id="ARBA00004651"/>
    </source>
</evidence>
<dbReference type="GO" id="GO:0006508">
    <property type="term" value="P:proteolysis"/>
    <property type="evidence" value="ECO:0007669"/>
    <property type="project" value="UniProtKB-KW"/>
</dbReference>
<dbReference type="EMBL" id="JAJAQI010000027">
    <property type="protein sequence ID" value="MCB4823533.1"/>
    <property type="molecule type" value="Genomic_DNA"/>
</dbReference>
<dbReference type="InterPro" id="IPR001915">
    <property type="entry name" value="Peptidase_M48"/>
</dbReference>
<dbReference type="EC" id="3.4.24.-" evidence="14"/>
<keyword evidence="8" id="KW-0862">Zinc</keyword>
<feature type="transmembrane region" description="Helical" evidence="12">
    <location>
        <begin position="51"/>
        <end position="75"/>
    </location>
</feature>
<keyword evidence="11 12" id="KW-0472">Membrane</keyword>